<dbReference type="AlphaFoldDB" id="A0A8A7K5Q2"/>
<dbReference type="InterPro" id="IPR037126">
    <property type="entry name" value="PdaC/RsiV-like_sf"/>
</dbReference>
<dbReference type="RefSeq" id="WP_230868758.1">
    <property type="nucleotide sequence ID" value="NZ_CP046640.1"/>
</dbReference>
<dbReference type="Gene3D" id="3.30.565.40">
    <property type="entry name" value="Fervidobacterium nodosum Rt17-B1 like"/>
    <property type="match status" value="1"/>
</dbReference>
<evidence type="ECO:0000313" key="3">
    <source>
        <dbReference type="Proteomes" id="UP000665020"/>
    </source>
</evidence>
<evidence type="ECO:0000313" key="2">
    <source>
        <dbReference type="EMBL" id="QTL97103.1"/>
    </source>
</evidence>
<proteinExistence type="predicted"/>
<feature type="domain" description="DUF3298" evidence="1">
    <location>
        <begin position="107"/>
        <end position="178"/>
    </location>
</feature>
<keyword evidence="3" id="KW-1185">Reference proteome</keyword>
<dbReference type="Pfam" id="PF11738">
    <property type="entry name" value="DUF3298"/>
    <property type="match status" value="1"/>
</dbReference>
<dbReference type="EMBL" id="CP046640">
    <property type="protein sequence ID" value="QTL97103.1"/>
    <property type="molecule type" value="Genomic_DNA"/>
</dbReference>
<reference evidence="2" key="1">
    <citation type="submission" date="2019-12" db="EMBL/GenBank/DDBJ databases">
        <authorList>
            <person name="zhang j."/>
            <person name="sun C.M."/>
        </authorList>
    </citation>
    <scope>NUCLEOTIDE SEQUENCE</scope>
    <source>
        <strain evidence="2">NS-1</strain>
    </source>
</reference>
<name>A0A8A7K5Q2_9FIRM</name>
<sequence>MQNYKTAILKQAAATYPQLARVSNQPLENRINRLIKRTVDKTLPTGRYQDMNIITAASKYETTVNYNDILSLRFENYYYPEMMASGITVVQALTVNLITGKKYKLRDLFREGSNYKAYLDNIIEQEIIERGIPLINEFPGITGDEVFYLKKDTLVIVYQEYELTPGYYGTLEFNIPYSKLEPLINENSPIARLM</sequence>
<accession>A0A8A7K5Q2</accession>
<evidence type="ECO:0000259" key="1">
    <source>
        <dbReference type="Pfam" id="PF11738"/>
    </source>
</evidence>
<dbReference type="KEGG" id="ifn:GM661_03485"/>
<gene>
    <name evidence="2" type="ORF">GM661_03485</name>
</gene>
<dbReference type="InterPro" id="IPR021729">
    <property type="entry name" value="DUF3298"/>
</dbReference>
<organism evidence="2 3">
    <name type="scientific">Iocasia fonsfrigidae</name>
    <dbReference type="NCBI Taxonomy" id="2682810"/>
    <lineage>
        <taxon>Bacteria</taxon>
        <taxon>Bacillati</taxon>
        <taxon>Bacillota</taxon>
        <taxon>Clostridia</taxon>
        <taxon>Halanaerobiales</taxon>
        <taxon>Halanaerobiaceae</taxon>
        <taxon>Iocasia</taxon>
    </lineage>
</organism>
<dbReference type="Proteomes" id="UP000665020">
    <property type="component" value="Chromosome"/>
</dbReference>
<protein>
    <submittedName>
        <fullName evidence="2">DUF3298 domain-containing protein</fullName>
    </submittedName>
</protein>
<dbReference type="Gene3D" id="3.90.640.20">
    <property type="entry name" value="Heat-shock cognate protein, ATPase"/>
    <property type="match status" value="1"/>
</dbReference>